<feature type="compositionally biased region" description="Low complexity" evidence="1">
    <location>
        <begin position="86"/>
        <end position="101"/>
    </location>
</feature>
<evidence type="ECO:0000256" key="1">
    <source>
        <dbReference type="SAM" id="MobiDB-lite"/>
    </source>
</evidence>
<dbReference type="EMBL" id="ML977324">
    <property type="protein sequence ID" value="KAF2115045.1"/>
    <property type="molecule type" value="Genomic_DNA"/>
</dbReference>
<proteinExistence type="predicted"/>
<feature type="compositionally biased region" description="Acidic residues" evidence="1">
    <location>
        <begin position="113"/>
        <end position="124"/>
    </location>
</feature>
<reference evidence="2" key="1">
    <citation type="journal article" date="2020" name="Stud. Mycol.">
        <title>101 Dothideomycetes genomes: a test case for predicting lifestyles and emergence of pathogens.</title>
        <authorList>
            <person name="Haridas S."/>
            <person name="Albert R."/>
            <person name="Binder M."/>
            <person name="Bloem J."/>
            <person name="Labutti K."/>
            <person name="Salamov A."/>
            <person name="Andreopoulos B."/>
            <person name="Baker S."/>
            <person name="Barry K."/>
            <person name="Bills G."/>
            <person name="Bluhm B."/>
            <person name="Cannon C."/>
            <person name="Castanera R."/>
            <person name="Culley D."/>
            <person name="Daum C."/>
            <person name="Ezra D."/>
            <person name="Gonzalez J."/>
            <person name="Henrissat B."/>
            <person name="Kuo A."/>
            <person name="Liang C."/>
            <person name="Lipzen A."/>
            <person name="Lutzoni F."/>
            <person name="Magnuson J."/>
            <person name="Mondo S."/>
            <person name="Nolan M."/>
            <person name="Ohm R."/>
            <person name="Pangilinan J."/>
            <person name="Park H.-J."/>
            <person name="Ramirez L."/>
            <person name="Alfaro M."/>
            <person name="Sun H."/>
            <person name="Tritt A."/>
            <person name="Yoshinaga Y."/>
            <person name="Zwiers L.-H."/>
            <person name="Turgeon B."/>
            <person name="Goodwin S."/>
            <person name="Spatafora J."/>
            <person name="Crous P."/>
            <person name="Grigoriev I."/>
        </authorList>
    </citation>
    <scope>NUCLEOTIDE SEQUENCE</scope>
    <source>
        <strain evidence="2">CBS 627.86</strain>
    </source>
</reference>
<dbReference type="OrthoDB" id="3889136at2759"/>
<evidence type="ECO:0008006" key="4">
    <source>
        <dbReference type="Google" id="ProtNLM"/>
    </source>
</evidence>
<gene>
    <name evidence="2" type="ORF">BDV96DRAFT_646897</name>
</gene>
<dbReference type="AlphaFoldDB" id="A0A6A5Z6Y2"/>
<dbReference type="Proteomes" id="UP000799770">
    <property type="component" value="Unassembled WGS sequence"/>
</dbReference>
<organism evidence="2 3">
    <name type="scientific">Lophiotrema nucula</name>
    <dbReference type="NCBI Taxonomy" id="690887"/>
    <lineage>
        <taxon>Eukaryota</taxon>
        <taxon>Fungi</taxon>
        <taxon>Dikarya</taxon>
        <taxon>Ascomycota</taxon>
        <taxon>Pezizomycotina</taxon>
        <taxon>Dothideomycetes</taxon>
        <taxon>Pleosporomycetidae</taxon>
        <taxon>Pleosporales</taxon>
        <taxon>Lophiotremataceae</taxon>
        <taxon>Lophiotrema</taxon>
    </lineage>
</organism>
<keyword evidence="3" id="KW-1185">Reference proteome</keyword>
<name>A0A6A5Z6Y2_9PLEO</name>
<evidence type="ECO:0000313" key="3">
    <source>
        <dbReference type="Proteomes" id="UP000799770"/>
    </source>
</evidence>
<feature type="region of interest" description="Disordered" evidence="1">
    <location>
        <begin position="78"/>
        <end position="151"/>
    </location>
</feature>
<sequence>MPPKKAKAAAAGDEANDGGKSGWTAEADRKLLILGMGRTLTPADYHEIVKVMPGRNFNGVRQRFGKFRTEQRKLYEEYGWTVPDGTAPNATPRKAAAAPDTTKTRKRGQKDSEAEDGPADDQEDIGAVKRAKLDDGEDMGVKEEPQEDTYE</sequence>
<protein>
    <recommendedName>
        <fullName evidence="4">Myb-like domain-containing protein</fullName>
    </recommendedName>
</protein>
<accession>A0A6A5Z6Y2</accession>
<feature type="compositionally biased region" description="Basic and acidic residues" evidence="1">
    <location>
        <begin position="131"/>
        <end position="144"/>
    </location>
</feature>
<evidence type="ECO:0000313" key="2">
    <source>
        <dbReference type="EMBL" id="KAF2115045.1"/>
    </source>
</evidence>
<feature type="region of interest" description="Disordered" evidence="1">
    <location>
        <begin position="1"/>
        <end position="25"/>
    </location>
</feature>